<evidence type="ECO:0000256" key="1">
    <source>
        <dbReference type="SAM" id="MobiDB-lite"/>
    </source>
</evidence>
<dbReference type="PANTHER" id="PTHR44942:SF10">
    <property type="entry name" value="METHYLTRANSFERASE TYPE 11 DOMAIN-CONTAINING PROTEIN"/>
    <property type="match status" value="1"/>
</dbReference>
<feature type="compositionally biased region" description="Basic and acidic residues" evidence="1">
    <location>
        <begin position="15"/>
        <end position="25"/>
    </location>
</feature>
<dbReference type="GO" id="GO:0032259">
    <property type="term" value="P:methylation"/>
    <property type="evidence" value="ECO:0007669"/>
    <property type="project" value="UniProtKB-KW"/>
</dbReference>
<dbReference type="InterPro" id="IPR029063">
    <property type="entry name" value="SAM-dependent_MTases_sf"/>
</dbReference>
<evidence type="ECO:0000313" key="4">
    <source>
        <dbReference type="Proteomes" id="UP000799772"/>
    </source>
</evidence>
<dbReference type="GO" id="GO:0008757">
    <property type="term" value="F:S-adenosylmethionine-dependent methyltransferase activity"/>
    <property type="evidence" value="ECO:0007669"/>
    <property type="project" value="InterPro"/>
</dbReference>
<proteinExistence type="predicted"/>
<evidence type="ECO:0000313" key="3">
    <source>
        <dbReference type="EMBL" id="KAF2093308.1"/>
    </source>
</evidence>
<dbReference type="EMBL" id="ML978139">
    <property type="protein sequence ID" value="KAF2093308.1"/>
    <property type="molecule type" value="Genomic_DNA"/>
</dbReference>
<feature type="compositionally biased region" description="Polar residues" evidence="1">
    <location>
        <begin position="1"/>
        <end position="13"/>
    </location>
</feature>
<name>A0A9P4I5H7_9PEZI</name>
<keyword evidence="3" id="KW-0808">Transferase</keyword>
<keyword evidence="3" id="KW-0489">Methyltransferase</keyword>
<sequence length="322" mass="35460">MTETAAASTSFSPEKTFKSYTREQGEAYAQSRRGYHPKLYETIVDYHTSHGGKLDTLLDVGCGPGISVREFAPRFAHAIGLDGSEGMIGTARSIGGATSTSESIRFEVSPAEELGSQVSPPIPDSSVDVITSATAAHWFNMSEFWPRAAKILKPGGTVALWTTSSRIFVHPSTPNHELIQASIYEHLERQLAPYVEPGNMLARNLYVDLKLPWTLEQTVPGFDQSTFVRREWNRSGANAADDEFLMSQYTLKLEALEKVLGTASWVTRWREAHPDAAGTESDVLRMMRTETERLLHEAGVEEGNEVITGGRAGVLLMLQKKA</sequence>
<organism evidence="3 4">
    <name type="scientific">Rhizodiscina lignyota</name>
    <dbReference type="NCBI Taxonomy" id="1504668"/>
    <lineage>
        <taxon>Eukaryota</taxon>
        <taxon>Fungi</taxon>
        <taxon>Dikarya</taxon>
        <taxon>Ascomycota</taxon>
        <taxon>Pezizomycotina</taxon>
        <taxon>Dothideomycetes</taxon>
        <taxon>Pleosporomycetidae</taxon>
        <taxon>Aulographales</taxon>
        <taxon>Rhizodiscinaceae</taxon>
        <taxon>Rhizodiscina</taxon>
    </lineage>
</organism>
<feature type="domain" description="Methyltransferase type 11" evidence="2">
    <location>
        <begin position="58"/>
        <end position="159"/>
    </location>
</feature>
<dbReference type="Gene3D" id="3.40.50.150">
    <property type="entry name" value="Vaccinia Virus protein VP39"/>
    <property type="match status" value="1"/>
</dbReference>
<accession>A0A9P4I5H7</accession>
<reference evidence="3" key="1">
    <citation type="journal article" date="2020" name="Stud. Mycol.">
        <title>101 Dothideomycetes genomes: a test case for predicting lifestyles and emergence of pathogens.</title>
        <authorList>
            <person name="Haridas S."/>
            <person name="Albert R."/>
            <person name="Binder M."/>
            <person name="Bloem J."/>
            <person name="Labutti K."/>
            <person name="Salamov A."/>
            <person name="Andreopoulos B."/>
            <person name="Baker S."/>
            <person name="Barry K."/>
            <person name="Bills G."/>
            <person name="Bluhm B."/>
            <person name="Cannon C."/>
            <person name="Castanera R."/>
            <person name="Culley D."/>
            <person name="Daum C."/>
            <person name="Ezra D."/>
            <person name="Gonzalez J."/>
            <person name="Henrissat B."/>
            <person name="Kuo A."/>
            <person name="Liang C."/>
            <person name="Lipzen A."/>
            <person name="Lutzoni F."/>
            <person name="Magnuson J."/>
            <person name="Mondo S."/>
            <person name="Nolan M."/>
            <person name="Ohm R."/>
            <person name="Pangilinan J."/>
            <person name="Park H.-J."/>
            <person name="Ramirez L."/>
            <person name="Alfaro M."/>
            <person name="Sun H."/>
            <person name="Tritt A."/>
            <person name="Yoshinaga Y."/>
            <person name="Zwiers L.-H."/>
            <person name="Turgeon B."/>
            <person name="Goodwin S."/>
            <person name="Spatafora J."/>
            <person name="Crous P."/>
            <person name="Grigoriev I."/>
        </authorList>
    </citation>
    <scope>NUCLEOTIDE SEQUENCE</scope>
    <source>
        <strain evidence="3">CBS 133067</strain>
    </source>
</reference>
<dbReference type="OrthoDB" id="10027013at2759"/>
<keyword evidence="4" id="KW-1185">Reference proteome</keyword>
<protein>
    <submittedName>
        <fullName evidence="3">Methyltransferase domain-containing protein</fullName>
    </submittedName>
</protein>
<comment type="caution">
    <text evidence="3">The sequence shown here is derived from an EMBL/GenBank/DDBJ whole genome shotgun (WGS) entry which is preliminary data.</text>
</comment>
<dbReference type="InterPro" id="IPR051052">
    <property type="entry name" value="Diverse_substrate_MTase"/>
</dbReference>
<dbReference type="Pfam" id="PF08241">
    <property type="entry name" value="Methyltransf_11"/>
    <property type="match status" value="1"/>
</dbReference>
<dbReference type="SUPFAM" id="SSF53335">
    <property type="entry name" value="S-adenosyl-L-methionine-dependent methyltransferases"/>
    <property type="match status" value="1"/>
</dbReference>
<dbReference type="PANTHER" id="PTHR44942">
    <property type="entry name" value="METHYLTRANSF_11 DOMAIN-CONTAINING PROTEIN"/>
    <property type="match status" value="1"/>
</dbReference>
<feature type="region of interest" description="Disordered" evidence="1">
    <location>
        <begin position="1"/>
        <end position="28"/>
    </location>
</feature>
<dbReference type="InterPro" id="IPR013216">
    <property type="entry name" value="Methyltransf_11"/>
</dbReference>
<dbReference type="CDD" id="cd02440">
    <property type="entry name" value="AdoMet_MTases"/>
    <property type="match status" value="1"/>
</dbReference>
<evidence type="ECO:0000259" key="2">
    <source>
        <dbReference type="Pfam" id="PF08241"/>
    </source>
</evidence>
<dbReference type="Proteomes" id="UP000799772">
    <property type="component" value="Unassembled WGS sequence"/>
</dbReference>
<dbReference type="AlphaFoldDB" id="A0A9P4I5H7"/>
<gene>
    <name evidence="3" type="ORF">NA57DRAFT_48663</name>
</gene>